<dbReference type="GO" id="GO:0006281">
    <property type="term" value="P:DNA repair"/>
    <property type="evidence" value="ECO:0007669"/>
    <property type="project" value="UniProtKB-UniRule"/>
</dbReference>
<name>A0A182F716_ANOAL</name>
<evidence type="ECO:0000256" key="7">
    <source>
        <dbReference type="ARBA" id="ARBA00022737"/>
    </source>
</evidence>
<keyword evidence="10 11" id="KW-0539">Nucleus</keyword>
<dbReference type="SUPFAM" id="SSF103481">
    <property type="entry name" value="Multidrug resistance efflux transporter EmrE"/>
    <property type="match status" value="1"/>
</dbReference>
<dbReference type="InterPro" id="IPR016024">
    <property type="entry name" value="ARM-type_fold"/>
</dbReference>
<keyword evidence="5" id="KW-0813">Transport</keyword>
<protein>
    <recommendedName>
        <fullName evidence="11">MMS19 nucleotide excision repair protein</fullName>
    </recommendedName>
</protein>
<dbReference type="InterPro" id="IPR007271">
    <property type="entry name" value="Nuc_sug_transpt"/>
</dbReference>
<dbReference type="VEuPathDB" id="VectorBase:AALB002274"/>
<evidence type="ECO:0000256" key="4">
    <source>
        <dbReference type="ARBA" id="ARBA00009976"/>
    </source>
</evidence>
<comment type="similarity">
    <text evidence="3 11">Belongs to the MET18/MMS19 family.</text>
</comment>
<keyword evidence="9" id="KW-0472">Membrane</keyword>
<evidence type="ECO:0000256" key="11">
    <source>
        <dbReference type="RuleBase" id="RU367072"/>
    </source>
</evidence>
<evidence type="ECO:0000256" key="6">
    <source>
        <dbReference type="ARBA" id="ARBA00022692"/>
    </source>
</evidence>
<dbReference type="Proteomes" id="UP000069272">
    <property type="component" value="Chromosome 2R"/>
</dbReference>
<dbReference type="EnsemblMetazoa" id="AALB002274-RA">
    <property type="protein sequence ID" value="AALB002274-PA"/>
    <property type="gene ID" value="AALB002274"/>
</dbReference>
<keyword evidence="11" id="KW-0963">Cytoplasm</keyword>
<keyword evidence="11" id="KW-0234">DNA repair</keyword>
<evidence type="ECO:0000256" key="5">
    <source>
        <dbReference type="ARBA" id="ARBA00022597"/>
    </source>
</evidence>
<dbReference type="GO" id="GO:0051604">
    <property type="term" value="P:protein maturation"/>
    <property type="evidence" value="ECO:0007669"/>
    <property type="project" value="UniProtKB-UniRule"/>
</dbReference>
<dbReference type="InterPro" id="IPR011989">
    <property type="entry name" value="ARM-like"/>
</dbReference>
<sequence>MAWTKWQFVLALTMVVTGSINTLSTKWADNIESEGSDGQIRRFEHPFVQACAMFLGEFLCLLTFKGLYYHMRRKNNGAEDRHDLVRGNREFRPTVLFVPAMCDMLATSIMYVGLNMTYPSSFQLLRGSVIIFVGILSVAFLNRTLVKREWFGIGFIMLGLVVVGMSDVISNDDNGSQYTRNNVITGDLLIILAQIITAVQMVYEEYYVAGLDIPALQAVGWEGFFGFTVLGTLLVPMYFIKVMPPFNDNAHGVLEDLPDALAQIKNNYQLIMAIVGTIVSIAFFNFAGISVTKEISATTRMVLDSVRTLVVWMVSLLLVWQKFHYLQLIGFAGLLFGMCLYNDIFILQTYRRIKVALLLRIGRQSEGMREVIINRQADEPDPTMKFPWSHTSIVDMLKNDHKVHDKCSHVTIEIANGKLDIASFVEELGPALTHTEAEIRMKGVSLLTSVLQTLPADCLNAEQIKFLCAFYTDRAKDHSSVYPTVVAGLHALVLMSNFVSTSVVPVLKALFTDITCQCLKKPDRTVHLETIMALSERYGDVLKQWGADFVYGVIGAIEGERDPRILLYLFDRMPTFIRTFPMYHLAEEMFETLACYFPIDFHPNPNDPSDITREKLAERLANCLCATSEMAVFAIPLLLEKLDSSLLSAKLDSLALLGRCLPLLEVPQVEEHYGELWNSLKEQLFPSPMASIDKELLEACLTAIRELLKHASKDEAAAKQLLDQILLSVMAHLTDANSKQFEVSLQVVLSCGRGSEYCAVYITGKMVPMLLAQLNSDSHIELRLQNVLLDGLQRVMAICAECFCIGKLDPSLVEQVQRQFVQILQSAGAQTSEQVKVALKAVATAPEMVLSENRYVVYSALVTMMLNVNCADTDKAEECLLSLAIRYQEEVKTVVLQQLMSYDLATVELSLVRRLFKTLGKFILYHGYTYKMVDFLVKHIFAEPLDERLAIVAMDTLTEAAEDGQWDELAKGELYVQYKLIDRFFDYVNDQLSSEYLHSMALLMVAVVKRLPVEEQKELILKRLPPLKLQHRTDLYLASGLLGYLDSNVPLVDHFESLVTDLTQLALTTDDERVRGLCHQLLCSLFNRMPDDEHHRGVLKRLLAVLKSELKKHNHQAVLILSWIGKGLIARGHKDAGEIVDDIAELLDHPTLGHMAALAFEILSVEFPQLHLPLIRGLFKQKLFVWVMKKLETQLERYAETHLKALAFVFKATPHTVLRMNLTKVGPILLRCLVQDDDRTVLEALTIVLRFTREQEPFMKDHLQTLIPALLKLSVRQSSMNVRIKALECLLYISTYPTFLLLPFKANVLQQLQKPLDDRKRLVRSAAVAARLQWFIVGAEETKTDK</sequence>
<dbReference type="InterPro" id="IPR024687">
    <property type="entry name" value="MMS19_C"/>
</dbReference>
<keyword evidence="8" id="KW-1133">Transmembrane helix</keyword>
<proteinExistence type="inferred from homology"/>
<accession>A0A182F716</accession>
<reference evidence="14" key="2">
    <citation type="submission" date="2022-08" db="UniProtKB">
        <authorList>
            <consortium name="EnsemblMetazoa"/>
        </authorList>
    </citation>
    <scope>IDENTIFICATION</scope>
    <source>
        <strain evidence="14">STECLA/ALBI9_A</strain>
    </source>
</reference>
<dbReference type="GO" id="GO:0016226">
    <property type="term" value="P:iron-sulfur cluster assembly"/>
    <property type="evidence" value="ECO:0007669"/>
    <property type="project" value="UniProtKB-UniRule"/>
</dbReference>
<dbReference type="STRING" id="7167.A0A182F716"/>
<evidence type="ECO:0000256" key="3">
    <source>
        <dbReference type="ARBA" id="ARBA00009340"/>
    </source>
</evidence>
<dbReference type="VEuPathDB" id="VectorBase:AALB20_028114"/>
<dbReference type="GO" id="GO:0005819">
    <property type="term" value="C:spindle"/>
    <property type="evidence" value="ECO:0007669"/>
    <property type="project" value="UniProtKB-SubCell"/>
</dbReference>
<dbReference type="InterPro" id="IPR029240">
    <property type="entry name" value="MMS19_N"/>
</dbReference>
<organism evidence="14 15">
    <name type="scientific">Anopheles albimanus</name>
    <name type="common">New world malaria mosquito</name>
    <dbReference type="NCBI Taxonomy" id="7167"/>
    <lineage>
        <taxon>Eukaryota</taxon>
        <taxon>Metazoa</taxon>
        <taxon>Ecdysozoa</taxon>
        <taxon>Arthropoda</taxon>
        <taxon>Hexapoda</taxon>
        <taxon>Insecta</taxon>
        <taxon>Pterygota</taxon>
        <taxon>Neoptera</taxon>
        <taxon>Endopterygota</taxon>
        <taxon>Diptera</taxon>
        <taxon>Nematocera</taxon>
        <taxon>Culicoidea</taxon>
        <taxon>Culicidae</taxon>
        <taxon>Anophelinae</taxon>
        <taxon>Anopheles</taxon>
    </lineage>
</organism>
<evidence type="ECO:0000256" key="8">
    <source>
        <dbReference type="ARBA" id="ARBA00022989"/>
    </source>
</evidence>
<dbReference type="PANTHER" id="PTHR12891">
    <property type="entry name" value="DNA REPAIR/TRANSCRIPTION PROTEIN MET18/MMS19"/>
    <property type="match status" value="1"/>
</dbReference>
<dbReference type="Gene3D" id="1.25.10.10">
    <property type="entry name" value="Leucine-rich Repeat Variant"/>
    <property type="match status" value="1"/>
</dbReference>
<dbReference type="GO" id="GO:0097361">
    <property type="term" value="C:cytosolic [4Fe-4S] assembly targeting complex"/>
    <property type="evidence" value="ECO:0007669"/>
    <property type="project" value="UniProtKB-UniRule"/>
</dbReference>
<dbReference type="Pfam" id="PF04142">
    <property type="entry name" value="Nuc_sug_transp"/>
    <property type="match status" value="1"/>
</dbReference>
<reference evidence="14 15" key="1">
    <citation type="journal article" date="2017" name="G3 (Bethesda)">
        <title>The Physical Genome Mapping of Anopheles albimanus Corrected Scaffold Misassemblies and Identified Interarm Rearrangements in Genus Anopheles.</title>
        <authorList>
            <person name="Artemov G.N."/>
            <person name="Peery A.N."/>
            <person name="Jiang X."/>
            <person name="Tu Z."/>
            <person name="Stegniy V.N."/>
            <person name="Sharakhova M.V."/>
            <person name="Sharakhov I.V."/>
        </authorList>
    </citation>
    <scope>NUCLEOTIDE SEQUENCE [LARGE SCALE GENOMIC DNA]</scope>
    <source>
        <strain evidence="14 15">ALBI9_A</strain>
    </source>
</reference>
<evidence type="ECO:0000313" key="14">
    <source>
        <dbReference type="EnsemblMetazoa" id="AALB002274-PA"/>
    </source>
</evidence>
<feature type="domain" description="MMS19 C-terminal" evidence="12">
    <location>
        <begin position="1022"/>
        <end position="1293"/>
    </location>
</feature>
<comment type="similarity">
    <text evidence="4">Belongs to the nucleotide-sugar transporter family. SLC35A subfamily.</text>
</comment>
<evidence type="ECO:0000259" key="12">
    <source>
        <dbReference type="Pfam" id="PF12460"/>
    </source>
</evidence>
<comment type="function">
    <text evidence="11">Key component of the cytosolic iron-sulfur protein assembly (CIA) complex, a multiprotein complex that mediates the incorporation of iron-sulfur cluster into apoproteins specifically involved in DNA metabolism and genomic integrity. In the CIA complex, MMS19 acts as an adapter between early-acting CIA components and a subset of cellular target iron-sulfur proteins.</text>
</comment>
<dbReference type="SUPFAM" id="SSF48371">
    <property type="entry name" value="ARM repeat"/>
    <property type="match status" value="2"/>
</dbReference>
<dbReference type="Pfam" id="PF12460">
    <property type="entry name" value="MMS19_C"/>
    <property type="match status" value="1"/>
</dbReference>
<comment type="subcellular location">
    <subcellularLocation>
        <location evidence="11">Cytoplasm</location>
        <location evidence="11">Cytoskeleton</location>
        <location evidence="11">Spindle</location>
    </subcellularLocation>
    <subcellularLocation>
        <location evidence="2">Membrane</location>
        <topology evidence="2">Multi-pass membrane protein</topology>
    </subcellularLocation>
    <subcellularLocation>
        <location evidence="1 11">Nucleus</location>
    </subcellularLocation>
</comment>
<evidence type="ECO:0000256" key="9">
    <source>
        <dbReference type="ARBA" id="ARBA00023136"/>
    </source>
</evidence>
<evidence type="ECO:0000256" key="1">
    <source>
        <dbReference type="ARBA" id="ARBA00004123"/>
    </source>
</evidence>
<dbReference type="FunFam" id="1.25.10.10:FF:000916">
    <property type="entry name" value="AGAP003548-PA"/>
    <property type="match status" value="1"/>
</dbReference>
<dbReference type="GO" id="GO:0000139">
    <property type="term" value="C:Golgi membrane"/>
    <property type="evidence" value="ECO:0007669"/>
    <property type="project" value="InterPro"/>
</dbReference>
<keyword evidence="7" id="KW-0677">Repeat</keyword>
<evidence type="ECO:0000256" key="10">
    <source>
        <dbReference type="ARBA" id="ARBA00023242"/>
    </source>
</evidence>
<keyword evidence="6" id="KW-0812">Transmembrane</keyword>
<keyword evidence="11" id="KW-0227">DNA damage</keyword>
<dbReference type="InterPro" id="IPR037185">
    <property type="entry name" value="EmrE-like"/>
</dbReference>
<keyword evidence="15" id="KW-1185">Reference proteome</keyword>
<evidence type="ECO:0000256" key="2">
    <source>
        <dbReference type="ARBA" id="ARBA00004141"/>
    </source>
</evidence>
<evidence type="ECO:0000259" key="13">
    <source>
        <dbReference type="Pfam" id="PF14500"/>
    </source>
</evidence>
<keyword evidence="11" id="KW-0206">Cytoskeleton</keyword>
<dbReference type="Pfam" id="PF14500">
    <property type="entry name" value="MMS19_N"/>
    <property type="match status" value="1"/>
</dbReference>
<dbReference type="GO" id="GO:0005634">
    <property type="term" value="C:nucleus"/>
    <property type="evidence" value="ECO:0007669"/>
    <property type="project" value="UniProtKB-SubCell"/>
</dbReference>
<dbReference type="VEuPathDB" id="VectorBase:AALB20_029725"/>
<evidence type="ECO:0000313" key="15">
    <source>
        <dbReference type="Proteomes" id="UP000069272"/>
    </source>
</evidence>
<dbReference type="InterPro" id="IPR039920">
    <property type="entry name" value="MMS19"/>
</dbReference>
<comment type="subunit">
    <text evidence="11">Component of the CIA complex.</text>
</comment>
<feature type="domain" description="MMS19 N-terminal" evidence="13">
    <location>
        <begin position="425"/>
        <end position="685"/>
    </location>
</feature>
<keyword evidence="5" id="KW-0762">Sugar transport</keyword>
<dbReference type="GO" id="GO:0015165">
    <property type="term" value="F:pyrimidine nucleotide-sugar transmembrane transporter activity"/>
    <property type="evidence" value="ECO:0007669"/>
    <property type="project" value="InterPro"/>
</dbReference>
<dbReference type="PANTHER" id="PTHR12891:SF0">
    <property type="entry name" value="MMS19 NUCLEOTIDE EXCISION REPAIR PROTEIN HOMOLOG"/>
    <property type="match status" value="1"/>
</dbReference>